<organism evidence="1 2">
    <name type="scientific">Orbilia blumenaviensis</name>
    <dbReference type="NCBI Taxonomy" id="1796055"/>
    <lineage>
        <taxon>Eukaryota</taxon>
        <taxon>Fungi</taxon>
        <taxon>Dikarya</taxon>
        <taxon>Ascomycota</taxon>
        <taxon>Pezizomycotina</taxon>
        <taxon>Orbiliomycetes</taxon>
        <taxon>Orbiliales</taxon>
        <taxon>Orbiliaceae</taxon>
        <taxon>Orbilia</taxon>
    </lineage>
</organism>
<name>A0AAV9VIT5_9PEZI</name>
<gene>
    <name evidence="1" type="ORF">TWF730_005505</name>
</gene>
<keyword evidence="2" id="KW-1185">Reference proteome</keyword>
<dbReference type="AlphaFoldDB" id="A0AAV9VIT5"/>
<proteinExistence type="predicted"/>
<accession>A0AAV9VIT5</accession>
<sequence>MTPAQIAPPASAAATKTAGAATTATAQGAFDPTAPSRGSGVGVDRLLSMLRKSIPLSRHFIHPVLQDWSVGLVSSALSVAVDSKPIVRPTMGDDPLYGGIGAAVGPVLGKYLP</sequence>
<protein>
    <submittedName>
        <fullName evidence="1">Uncharacterized protein</fullName>
    </submittedName>
</protein>
<reference evidence="1 2" key="1">
    <citation type="submission" date="2019-10" db="EMBL/GenBank/DDBJ databases">
        <authorList>
            <person name="Palmer J.M."/>
        </authorList>
    </citation>
    <scope>NUCLEOTIDE SEQUENCE [LARGE SCALE GENOMIC DNA]</scope>
    <source>
        <strain evidence="1 2">TWF730</strain>
    </source>
</reference>
<comment type="caution">
    <text evidence="1">The sequence shown here is derived from an EMBL/GenBank/DDBJ whole genome shotgun (WGS) entry which is preliminary data.</text>
</comment>
<evidence type="ECO:0000313" key="1">
    <source>
        <dbReference type="EMBL" id="KAK6361789.1"/>
    </source>
</evidence>
<evidence type="ECO:0000313" key="2">
    <source>
        <dbReference type="Proteomes" id="UP001373714"/>
    </source>
</evidence>
<dbReference type="Proteomes" id="UP001373714">
    <property type="component" value="Unassembled WGS sequence"/>
</dbReference>
<dbReference type="EMBL" id="JAVHNS010000002">
    <property type="protein sequence ID" value="KAK6361789.1"/>
    <property type="molecule type" value="Genomic_DNA"/>
</dbReference>